<gene>
    <name evidence="5" type="ORF">BKP64_06525</name>
</gene>
<comment type="catalytic activity">
    <reaction evidence="1">
        <text>3-oxoadipate + succinyl-CoA = 3-oxoadipyl-CoA + succinate</text>
        <dbReference type="Rhea" id="RHEA:12048"/>
        <dbReference type="ChEBI" id="CHEBI:15775"/>
        <dbReference type="ChEBI" id="CHEBI:30031"/>
        <dbReference type="ChEBI" id="CHEBI:57292"/>
        <dbReference type="ChEBI" id="CHEBI:57348"/>
        <dbReference type="EC" id="2.8.3.6"/>
    </reaction>
</comment>
<dbReference type="Proteomes" id="UP000177445">
    <property type="component" value="Chromosome"/>
</dbReference>
<dbReference type="GO" id="GO:0047569">
    <property type="term" value="F:3-oxoadipate CoA-transferase activity"/>
    <property type="evidence" value="ECO:0007669"/>
    <property type="project" value="UniProtKB-EC"/>
</dbReference>
<organism evidence="5 6">
    <name type="scientific">Marinobacter salinus</name>
    <dbReference type="NCBI Taxonomy" id="1874317"/>
    <lineage>
        <taxon>Bacteria</taxon>
        <taxon>Pseudomonadati</taxon>
        <taxon>Pseudomonadota</taxon>
        <taxon>Gammaproteobacteria</taxon>
        <taxon>Pseudomonadales</taxon>
        <taxon>Marinobacteraceae</taxon>
        <taxon>Marinobacter</taxon>
    </lineage>
</organism>
<dbReference type="InterPro" id="IPR012792">
    <property type="entry name" value="3-oxoacid_CoA-transf_A"/>
</dbReference>
<dbReference type="UniPathway" id="UPA00157">
    <property type="reaction ID" value="UER00262"/>
</dbReference>
<evidence type="ECO:0000256" key="2">
    <source>
        <dbReference type="ARBA" id="ARBA00005114"/>
    </source>
</evidence>
<dbReference type="InterPro" id="IPR037171">
    <property type="entry name" value="NagB/RpiA_transferase-like"/>
</dbReference>
<dbReference type="OrthoDB" id="9777193at2"/>
<evidence type="ECO:0000256" key="4">
    <source>
        <dbReference type="ARBA" id="ARBA00022679"/>
    </source>
</evidence>
<accession>A0A1D9GKD5</accession>
<dbReference type="RefSeq" id="WP_070967544.1">
    <property type="nucleotide sequence ID" value="NZ_CP017715.1"/>
</dbReference>
<dbReference type="NCBIfam" id="TIGR02429">
    <property type="entry name" value="pcaI_scoA_fam"/>
    <property type="match status" value="1"/>
</dbReference>
<sequence>MKKNLTLENAIATIPSGAVVMVGGFGNPGTPFSLINEILRQGQTDLTLIKNDANEVGHGVSRLIENGQVRKLITTHIGLNKVVIDHLNRGDIDVEFHPQGMLAEKIRTAGSGSFGFLTDIGMDSEITRPEDLLDWQGKTYKVEMALSADFALIHAAQADWLGNLVYQGSAINFSPLMAMAANHVIVETPDLGAPGRFKPEHVHTPSAFVDSVVQLESLTSDYGILEHHVRR</sequence>
<dbReference type="EC" id="2.8.3.6" evidence="3"/>
<protein>
    <recommendedName>
        <fullName evidence="3">3-oxoadipate CoA-transferase</fullName>
        <ecNumber evidence="3">2.8.3.6</ecNumber>
    </recommendedName>
</protein>
<dbReference type="SMART" id="SM00882">
    <property type="entry name" value="CoA_trans"/>
    <property type="match status" value="1"/>
</dbReference>
<dbReference type="STRING" id="1874317.BKP64_06525"/>
<dbReference type="InterPro" id="IPR004165">
    <property type="entry name" value="CoA_trans_fam_I"/>
</dbReference>
<dbReference type="GO" id="GO:0042952">
    <property type="term" value="P:beta-ketoadipate pathway"/>
    <property type="evidence" value="ECO:0007669"/>
    <property type="project" value="UniProtKB-UniPathway"/>
</dbReference>
<dbReference type="SUPFAM" id="SSF100950">
    <property type="entry name" value="NagB/RpiA/CoA transferase-like"/>
    <property type="match status" value="1"/>
</dbReference>
<evidence type="ECO:0000313" key="5">
    <source>
        <dbReference type="EMBL" id="AOY87850.1"/>
    </source>
</evidence>
<evidence type="ECO:0000256" key="1">
    <source>
        <dbReference type="ARBA" id="ARBA00001447"/>
    </source>
</evidence>
<evidence type="ECO:0000256" key="3">
    <source>
        <dbReference type="ARBA" id="ARBA00012492"/>
    </source>
</evidence>
<keyword evidence="4 5" id="KW-0808">Transferase</keyword>
<dbReference type="PANTHER" id="PTHR13707">
    <property type="entry name" value="KETOACID-COENZYME A TRANSFERASE"/>
    <property type="match status" value="1"/>
</dbReference>
<comment type="pathway">
    <text evidence="2">Aromatic compound metabolism; beta-ketoadipate pathway; acetyl-CoA and succinyl-CoA from 3-oxoadipate: step 1/2.</text>
</comment>
<dbReference type="Pfam" id="PF01144">
    <property type="entry name" value="CoA_trans"/>
    <property type="match status" value="1"/>
</dbReference>
<proteinExistence type="predicted"/>
<name>A0A1D9GKD5_9GAMM</name>
<evidence type="ECO:0000313" key="6">
    <source>
        <dbReference type="Proteomes" id="UP000177445"/>
    </source>
</evidence>
<dbReference type="EMBL" id="CP017715">
    <property type="protein sequence ID" value="AOY87850.1"/>
    <property type="molecule type" value="Genomic_DNA"/>
</dbReference>
<dbReference type="AlphaFoldDB" id="A0A1D9GKD5"/>
<dbReference type="KEGG" id="msq:BKP64_06525"/>
<dbReference type="Gene3D" id="3.40.1080.10">
    <property type="entry name" value="Glutaconate Coenzyme A-transferase"/>
    <property type="match status" value="1"/>
</dbReference>
<reference evidence="5 6" key="1">
    <citation type="submission" date="2016-10" db="EMBL/GenBank/DDBJ databases">
        <title>Marinobacter salinus sp. nov., a moderately halophilic bacterium isolated from a tidal flat environment.</title>
        <authorList>
            <person name="Park S.-J."/>
        </authorList>
    </citation>
    <scope>NUCLEOTIDE SEQUENCE [LARGE SCALE GENOMIC DNA]</scope>
    <source>
        <strain evidence="5 6">Hb8</strain>
    </source>
</reference>
<dbReference type="PANTHER" id="PTHR13707:SF60">
    <property type="entry name" value="ACETATE COA-TRANSFERASE SUBUNIT ALPHA"/>
    <property type="match status" value="1"/>
</dbReference>
<keyword evidence="6" id="KW-1185">Reference proteome</keyword>